<reference evidence="2 3" key="1">
    <citation type="submission" date="2008-03" db="EMBL/GenBank/DDBJ databases">
        <title>Complete sequence of chromosome of Methylobacterium radiotolerans JCM 2831.</title>
        <authorList>
            <consortium name="US DOE Joint Genome Institute"/>
            <person name="Copeland A."/>
            <person name="Lucas S."/>
            <person name="Lapidus A."/>
            <person name="Glavina del Rio T."/>
            <person name="Dalin E."/>
            <person name="Tice H."/>
            <person name="Bruce D."/>
            <person name="Goodwin L."/>
            <person name="Pitluck S."/>
            <person name="Kiss H."/>
            <person name="Brettin T."/>
            <person name="Detter J.C."/>
            <person name="Han C."/>
            <person name="Kuske C.R."/>
            <person name="Schmutz J."/>
            <person name="Larimer F."/>
            <person name="Land M."/>
            <person name="Hauser L."/>
            <person name="Kyrpides N."/>
            <person name="Mikhailova N."/>
            <person name="Marx C.J."/>
            <person name="Richardson P."/>
        </authorList>
    </citation>
    <scope>NUCLEOTIDE SEQUENCE [LARGE SCALE GENOMIC DNA]</scope>
    <source>
        <strain evidence="3">ATCC 27329 / DSM 1819 / JCM 2831 / NBRC 15690 / NCIMB 10815 / 0-1</strain>
    </source>
</reference>
<dbReference type="EMBL" id="CP001001">
    <property type="protein sequence ID" value="ACB27141.1"/>
    <property type="molecule type" value="Genomic_DNA"/>
</dbReference>
<dbReference type="RefSeq" id="WP_012322085.1">
    <property type="nucleotide sequence ID" value="NC_010505.1"/>
</dbReference>
<accession>B1LW78</accession>
<name>B1LW78_METRJ</name>
<dbReference type="KEGG" id="mrd:Mrad2831_5184"/>
<sequence>MSKLTPSARSQLSTPTARDATRQKRAELVHEELDAEKRELDERTAELRAKRLARER</sequence>
<organism evidence="2 3">
    <name type="scientific">Methylobacterium radiotolerans (strain ATCC 27329 / DSM 1819 / JCM 2831 / NBRC 15690 / NCIMB 10815 / 0-1)</name>
    <dbReference type="NCBI Taxonomy" id="426355"/>
    <lineage>
        <taxon>Bacteria</taxon>
        <taxon>Pseudomonadati</taxon>
        <taxon>Pseudomonadota</taxon>
        <taxon>Alphaproteobacteria</taxon>
        <taxon>Hyphomicrobiales</taxon>
        <taxon>Methylobacteriaceae</taxon>
        <taxon>Methylobacterium</taxon>
    </lineage>
</organism>
<dbReference type="GeneID" id="43529510"/>
<protein>
    <submittedName>
        <fullName evidence="2">Uncharacterized protein</fullName>
    </submittedName>
</protein>
<feature type="region of interest" description="Disordered" evidence="1">
    <location>
        <begin position="1"/>
        <end position="25"/>
    </location>
</feature>
<evidence type="ECO:0000256" key="1">
    <source>
        <dbReference type="SAM" id="MobiDB-lite"/>
    </source>
</evidence>
<dbReference type="HOGENOM" id="CLU_3009153_0_0_5"/>
<evidence type="ECO:0000313" key="3">
    <source>
        <dbReference type="Proteomes" id="UP000006589"/>
    </source>
</evidence>
<dbReference type="AlphaFoldDB" id="B1LW78"/>
<dbReference type="Proteomes" id="UP000006589">
    <property type="component" value="Chromosome"/>
</dbReference>
<proteinExistence type="predicted"/>
<gene>
    <name evidence="2" type="ordered locus">Mrad2831_5184</name>
</gene>
<feature type="compositionally biased region" description="Polar residues" evidence="1">
    <location>
        <begin position="1"/>
        <end position="16"/>
    </location>
</feature>
<evidence type="ECO:0000313" key="2">
    <source>
        <dbReference type="EMBL" id="ACB27141.1"/>
    </source>
</evidence>